<accession>C4GG97</accession>
<protein>
    <submittedName>
        <fullName evidence="1">Uncharacterized protein</fullName>
    </submittedName>
</protein>
<organism evidence="1 2">
    <name type="scientific">Kingella oralis ATCC 51147</name>
    <dbReference type="NCBI Taxonomy" id="629741"/>
    <lineage>
        <taxon>Bacteria</taxon>
        <taxon>Pseudomonadati</taxon>
        <taxon>Pseudomonadota</taxon>
        <taxon>Betaproteobacteria</taxon>
        <taxon>Neisseriales</taxon>
        <taxon>Neisseriaceae</taxon>
        <taxon>Kingella</taxon>
    </lineage>
</organism>
<sequence>MRGAIAFSGCLKTIKRSGATPDRFSGCPRIGSLKPRRKML</sequence>
<name>C4GG97_9NEIS</name>
<evidence type="ECO:0000313" key="1">
    <source>
        <dbReference type="EMBL" id="EEP69252.1"/>
    </source>
</evidence>
<reference evidence="1" key="1">
    <citation type="submission" date="2009-04" db="EMBL/GenBank/DDBJ databases">
        <authorList>
            <person name="Weinstock G."/>
            <person name="Sodergren E."/>
            <person name="Clifton S."/>
            <person name="Fulton L."/>
            <person name="Fulton B."/>
            <person name="Courtney L."/>
            <person name="Fronick C."/>
            <person name="Harrison M."/>
            <person name="Strong C."/>
            <person name="Farmer C."/>
            <person name="Delahaunty K."/>
            <person name="Markovic C."/>
            <person name="Hall O."/>
            <person name="Minx P."/>
            <person name="Tomlinson C."/>
            <person name="Mitreva M."/>
            <person name="Nelson J."/>
            <person name="Hou S."/>
            <person name="Wollam A."/>
            <person name="Pepin K.H."/>
            <person name="Johnson M."/>
            <person name="Bhonagiri V."/>
            <person name="Nash W.E."/>
            <person name="Warren W."/>
            <person name="Chinwalla A."/>
            <person name="Mardis E.R."/>
            <person name="Wilson R.K."/>
        </authorList>
    </citation>
    <scope>NUCLEOTIDE SEQUENCE [LARGE SCALE GENOMIC DNA]</scope>
    <source>
        <strain evidence="1">ATCC 51147</strain>
    </source>
</reference>
<comment type="caution">
    <text evidence="1">The sequence shown here is derived from an EMBL/GenBank/DDBJ whole genome shotgun (WGS) entry which is preliminary data.</text>
</comment>
<dbReference type="STRING" id="629741.GCWU000324_01164"/>
<dbReference type="EMBL" id="ACJW02000002">
    <property type="protein sequence ID" value="EEP69252.1"/>
    <property type="molecule type" value="Genomic_DNA"/>
</dbReference>
<proteinExistence type="predicted"/>
<dbReference type="AlphaFoldDB" id="C4GG97"/>
<gene>
    <name evidence="1" type="ORF">GCWU000324_01164</name>
</gene>
<evidence type="ECO:0000313" key="2">
    <source>
        <dbReference type="Proteomes" id="UP000003009"/>
    </source>
</evidence>
<keyword evidence="2" id="KW-1185">Reference proteome</keyword>
<dbReference type="HOGENOM" id="CLU_3291003_0_0_4"/>
<dbReference type="Proteomes" id="UP000003009">
    <property type="component" value="Unassembled WGS sequence"/>
</dbReference>